<dbReference type="PANTHER" id="PTHR43575:SF1">
    <property type="entry name" value="PROTEIN ABCI7, CHLOROPLASTIC"/>
    <property type="match status" value="1"/>
</dbReference>
<dbReference type="InterPro" id="IPR037284">
    <property type="entry name" value="SUF_FeS_clus_asmbl_SufBD_sf"/>
</dbReference>
<dbReference type="Proteomes" id="UP001054801">
    <property type="component" value="Chromosome"/>
</dbReference>
<dbReference type="SUPFAM" id="SSF101960">
    <property type="entry name" value="Stabilizer of iron transporter SufD"/>
    <property type="match status" value="1"/>
</dbReference>
<reference evidence="4" key="1">
    <citation type="journal article" date="2022" name="Microorganisms">
        <title>Two New Species of Filamentous Sulfur Bacteria of the Genus Thiothrix, Thiothrix winogradskyi sp. nov. and 'Candidatus Thiothrix sulfatifontis' sp. nov.</title>
        <authorList>
            <person name="Ravin N.V."/>
            <person name="Rossetti S."/>
            <person name="Beletsky A.V."/>
            <person name="Kadnikov V.V."/>
            <person name="Rudenko T.S."/>
            <person name="Smolyakov D.D."/>
            <person name="Moskvitina M.I."/>
            <person name="Gureeva M.V."/>
            <person name="Mardanov A.V."/>
            <person name="Grabovich M.Y."/>
        </authorList>
    </citation>
    <scope>NUCLEOTIDE SEQUENCE</scope>
    <source>
        <strain evidence="4">CT3</strain>
    </source>
</reference>
<dbReference type="InterPro" id="IPR011542">
    <property type="entry name" value="SUF_FeS_clus_asmbl_SufD"/>
</dbReference>
<dbReference type="InterPro" id="IPR000825">
    <property type="entry name" value="SUF_FeS_clus_asmbl_SufBD_core"/>
</dbReference>
<sequence>MNTSDILQHYRQLAAAQTTVAHDWHNRRQLQAVMQVQELPLPQRRQESWRYTQLPPLLDKAFRPANLEEDLLFADDIQQLRLTSDESLRIVLHNGFFLPELSQLPEDGSVRIEALRSALANGDKTVHMHLGELSGEQPHLFNALNTAMLDEGVYLHISAGTRLSQPIEIIHVSLSFDSEYLAQPRLLVVVGEGAQASLVEQYVSLSDVFCLNNTVTEIFLQADAQLTHSRLQNESLRTRHLASLYVQQAQGSQYRNTTLAFGGAWSRSEFHVNFSGSGATCNLNGFYLAGNKQSHDMHLNVVHNLPGCNSSSQFKGILLGNGKAVFDGNIEVKPDAQKTDARLSNANLLLSRDAEIDTKPRLEIYADDVQCSHGTTVGQIDAEMLFYLRSRGIPYLQAMSMICDGFASEVIATCEQPDLEARAQLLLTQQLATME</sequence>
<dbReference type="InterPro" id="IPR045595">
    <property type="entry name" value="SufBD_N"/>
</dbReference>
<protein>
    <submittedName>
        <fullName evidence="4">Fe-S cluster assembly protein SufD</fullName>
    </submittedName>
</protein>
<comment type="similarity">
    <text evidence="1">Belongs to the iron-sulfur cluster assembly SufBD family.</text>
</comment>
<evidence type="ECO:0000313" key="5">
    <source>
        <dbReference type="Proteomes" id="UP001054801"/>
    </source>
</evidence>
<dbReference type="InterPro" id="IPR055346">
    <property type="entry name" value="Fe-S_cluster_assembly_SufBD"/>
</dbReference>
<name>A0ABY3SVJ9_9GAMM</name>
<dbReference type="RefSeq" id="WP_236496583.1">
    <property type="nucleotide sequence ID" value="NZ_CP091244.1"/>
</dbReference>
<evidence type="ECO:0000256" key="1">
    <source>
        <dbReference type="ARBA" id="ARBA00043967"/>
    </source>
</evidence>
<accession>A0ABY3SVJ9</accession>
<organism evidence="4 5">
    <name type="scientific">Thiothrix winogradskyi</name>
    <dbReference type="NCBI Taxonomy" id="96472"/>
    <lineage>
        <taxon>Bacteria</taxon>
        <taxon>Pseudomonadati</taxon>
        <taxon>Pseudomonadota</taxon>
        <taxon>Gammaproteobacteria</taxon>
        <taxon>Thiotrichales</taxon>
        <taxon>Thiotrichaceae</taxon>
        <taxon>Thiothrix</taxon>
    </lineage>
</organism>
<evidence type="ECO:0000259" key="2">
    <source>
        <dbReference type="Pfam" id="PF01458"/>
    </source>
</evidence>
<feature type="domain" description="SUF system FeS cluster assembly SufBD core" evidence="2">
    <location>
        <begin position="181"/>
        <end position="406"/>
    </location>
</feature>
<keyword evidence="5" id="KW-1185">Reference proteome</keyword>
<evidence type="ECO:0000259" key="3">
    <source>
        <dbReference type="Pfam" id="PF19295"/>
    </source>
</evidence>
<dbReference type="PANTHER" id="PTHR43575">
    <property type="entry name" value="PROTEIN ABCI7, CHLOROPLASTIC"/>
    <property type="match status" value="1"/>
</dbReference>
<feature type="domain" description="SUF system FeS cluster assembly SufBD N-terminal" evidence="3">
    <location>
        <begin position="7"/>
        <end position="169"/>
    </location>
</feature>
<gene>
    <name evidence="4" type="primary">sufD</name>
    <name evidence="4" type="ORF">L2Y54_12885</name>
</gene>
<dbReference type="EMBL" id="CP091244">
    <property type="protein sequence ID" value="UJS22838.1"/>
    <property type="molecule type" value="Genomic_DNA"/>
</dbReference>
<proteinExistence type="inferred from homology"/>
<dbReference type="Pfam" id="PF19295">
    <property type="entry name" value="SufBD_N"/>
    <property type="match status" value="1"/>
</dbReference>
<evidence type="ECO:0000313" key="4">
    <source>
        <dbReference type="EMBL" id="UJS22838.1"/>
    </source>
</evidence>
<dbReference type="NCBIfam" id="TIGR01981">
    <property type="entry name" value="sufD"/>
    <property type="match status" value="1"/>
</dbReference>
<dbReference type="Pfam" id="PF01458">
    <property type="entry name" value="SUFBD_core"/>
    <property type="match status" value="1"/>
</dbReference>